<feature type="transmembrane region" description="Helical" evidence="14">
    <location>
        <begin position="272"/>
        <end position="292"/>
    </location>
</feature>
<evidence type="ECO:0000256" key="10">
    <source>
        <dbReference type="ARBA" id="ARBA00023170"/>
    </source>
</evidence>
<evidence type="ECO:0000313" key="17">
    <source>
        <dbReference type="Proteomes" id="UP000265020"/>
    </source>
</evidence>
<keyword evidence="8 14" id="KW-0472">Membrane</keyword>
<keyword evidence="3 14" id="KW-0716">Sensory transduction</keyword>
<evidence type="ECO:0000256" key="13">
    <source>
        <dbReference type="RuleBase" id="RU000688"/>
    </source>
</evidence>
<evidence type="ECO:0000313" key="16">
    <source>
        <dbReference type="Ensembl" id="ENSCVAP00000027018.1"/>
    </source>
</evidence>
<dbReference type="PRINTS" id="PR00237">
    <property type="entry name" value="GPCRRHODOPSN"/>
</dbReference>
<dbReference type="FunFam" id="1.20.1070.10:FF:000024">
    <property type="entry name" value="Olfactory receptor"/>
    <property type="match status" value="1"/>
</dbReference>
<dbReference type="Gene3D" id="1.20.1070.10">
    <property type="entry name" value="Rhodopsin 7-helix transmembrane proteins"/>
    <property type="match status" value="1"/>
</dbReference>
<dbReference type="PANTHER" id="PTHR26451">
    <property type="entry name" value="G_PROTEIN_RECEP_F1_2 DOMAIN-CONTAINING PROTEIN"/>
    <property type="match status" value="1"/>
</dbReference>
<evidence type="ECO:0000256" key="12">
    <source>
        <dbReference type="ARBA" id="ARBA00023224"/>
    </source>
</evidence>
<dbReference type="InterPro" id="IPR017452">
    <property type="entry name" value="GPCR_Rhodpsn_7TM"/>
</dbReference>
<feature type="transmembrane region" description="Helical" evidence="14">
    <location>
        <begin position="141"/>
        <end position="163"/>
    </location>
</feature>
<evidence type="ECO:0000259" key="15">
    <source>
        <dbReference type="PROSITE" id="PS50262"/>
    </source>
</evidence>
<evidence type="ECO:0000256" key="1">
    <source>
        <dbReference type="ARBA" id="ARBA00004651"/>
    </source>
</evidence>
<keyword evidence="6 14" id="KW-1133">Transmembrane helix</keyword>
<dbReference type="GO" id="GO:0004930">
    <property type="term" value="F:G protein-coupled receptor activity"/>
    <property type="evidence" value="ECO:0007669"/>
    <property type="project" value="UniProtKB-KW"/>
</dbReference>
<evidence type="ECO:0000256" key="8">
    <source>
        <dbReference type="ARBA" id="ARBA00023136"/>
    </source>
</evidence>
<dbReference type="PROSITE" id="PS00237">
    <property type="entry name" value="G_PROTEIN_RECEP_F1_1"/>
    <property type="match status" value="1"/>
</dbReference>
<dbReference type="Pfam" id="PF13853">
    <property type="entry name" value="7tm_4"/>
    <property type="match status" value="1"/>
</dbReference>
<organism evidence="16 17">
    <name type="scientific">Cyprinodon variegatus</name>
    <name type="common">Sheepshead minnow</name>
    <dbReference type="NCBI Taxonomy" id="28743"/>
    <lineage>
        <taxon>Eukaryota</taxon>
        <taxon>Metazoa</taxon>
        <taxon>Chordata</taxon>
        <taxon>Craniata</taxon>
        <taxon>Vertebrata</taxon>
        <taxon>Euteleostomi</taxon>
        <taxon>Actinopterygii</taxon>
        <taxon>Neopterygii</taxon>
        <taxon>Teleostei</taxon>
        <taxon>Neoteleostei</taxon>
        <taxon>Acanthomorphata</taxon>
        <taxon>Ovalentaria</taxon>
        <taxon>Atherinomorphae</taxon>
        <taxon>Cyprinodontiformes</taxon>
        <taxon>Cyprinodontidae</taxon>
        <taxon>Cyprinodon</taxon>
    </lineage>
</organism>
<dbReference type="Ensembl" id="ENSCVAT00000017653.1">
    <property type="protein sequence ID" value="ENSCVAP00000027018.1"/>
    <property type="gene ID" value="ENSCVAG00000013029.1"/>
</dbReference>
<evidence type="ECO:0000256" key="6">
    <source>
        <dbReference type="ARBA" id="ARBA00022989"/>
    </source>
</evidence>
<feature type="transmembrane region" description="Helical" evidence="14">
    <location>
        <begin position="209"/>
        <end position="228"/>
    </location>
</feature>
<keyword evidence="4 13" id="KW-0812">Transmembrane</keyword>
<dbReference type="GeneTree" id="ENSGT01030000234640"/>
<evidence type="ECO:0000256" key="11">
    <source>
        <dbReference type="ARBA" id="ARBA00023180"/>
    </source>
</evidence>
<evidence type="ECO:0000256" key="4">
    <source>
        <dbReference type="ARBA" id="ARBA00022692"/>
    </source>
</evidence>
<feature type="transmembrane region" description="Helical" evidence="14">
    <location>
        <begin position="26"/>
        <end position="53"/>
    </location>
</feature>
<comment type="similarity">
    <text evidence="13">Belongs to the G-protein coupled receptor 1 family.</text>
</comment>
<evidence type="ECO:0000256" key="2">
    <source>
        <dbReference type="ARBA" id="ARBA00022475"/>
    </source>
</evidence>
<protein>
    <recommendedName>
        <fullName evidence="14">Olfactory receptor</fullName>
    </recommendedName>
</protein>
<dbReference type="PANTHER" id="PTHR26451:SF847">
    <property type="entry name" value="ODORANT RECEPTOR-RELATED"/>
    <property type="match status" value="1"/>
</dbReference>
<dbReference type="InterPro" id="IPR000276">
    <property type="entry name" value="GPCR_Rhodpsn"/>
</dbReference>
<dbReference type="GO" id="GO:0005886">
    <property type="term" value="C:plasma membrane"/>
    <property type="evidence" value="ECO:0007669"/>
    <property type="project" value="UniProtKB-SubCell"/>
</dbReference>
<dbReference type="InterPro" id="IPR052921">
    <property type="entry name" value="GPCR1_Superfamily_Member"/>
</dbReference>
<keyword evidence="11" id="KW-0325">Glycoprotein</keyword>
<dbReference type="AlphaFoldDB" id="A0A3Q2E448"/>
<accession>A0A3Q2E448</accession>
<keyword evidence="9" id="KW-1015">Disulfide bond</keyword>
<keyword evidence="2 14" id="KW-1003">Cell membrane</keyword>
<name>A0A3Q2E448_CYPVA</name>
<keyword evidence="10 13" id="KW-0675">Receptor</keyword>
<dbReference type="PRINTS" id="PR00245">
    <property type="entry name" value="OLFACTORYR"/>
</dbReference>
<feature type="transmembrane region" description="Helical" evidence="14">
    <location>
        <begin position="240"/>
        <end position="260"/>
    </location>
</feature>
<dbReference type="GO" id="GO:0004984">
    <property type="term" value="F:olfactory receptor activity"/>
    <property type="evidence" value="ECO:0007669"/>
    <property type="project" value="InterPro"/>
</dbReference>
<dbReference type="InterPro" id="IPR000725">
    <property type="entry name" value="Olfact_rcpt"/>
</dbReference>
<evidence type="ECO:0000256" key="3">
    <source>
        <dbReference type="ARBA" id="ARBA00022606"/>
    </source>
</evidence>
<keyword evidence="7 13" id="KW-0297">G-protein coupled receptor</keyword>
<dbReference type="PROSITE" id="PS50262">
    <property type="entry name" value="G_PROTEIN_RECEP_F1_2"/>
    <property type="match status" value="1"/>
</dbReference>
<proteinExistence type="inferred from homology"/>
<comment type="subcellular location">
    <subcellularLocation>
        <location evidence="1 14">Cell membrane</location>
        <topology evidence="1 14">Multi-pass membrane protein</topology>
    </subcellularLocation>
</comment>
<evidence type="ECO:0000256" key="14">
    <source>
        <dbReference type="RuleBase" id="RU363047"/>
    </source>
</evidence>
<dbReference type="OMA" id="CLMEPRF"/>
<sequence length="309" mass="35637">ICLMEPRFNVTYIILGGYAELQKYRYLYFVIMVTAYLLIIFWNTCIVCLIIVHKNLHEPMYVFIAALLINSIFYSTNIYPKLFIDFLSKRQIIFYQACLFQIFAFYSLSCSEFLLLAAMAYDRYVSICKPLQYPSIMTRKAVSALLVSAWLIPAYHVSVSVILSSHRRLCTNTLNGIYCNNAAHGLYCVSSVALSVYGVVVLFNTGIFPMLFIVFTYTKIVIIAYKSCREVRKRAAQTCLPHLLVLFNYSILFTYDVFIVKLESDIPRTAKLLMSLQIITYHPLCNPLIYGLKMKAILVHLKKFFSQSK</sequence>
<evidence type="ECO:0000256" key="9">
    <source>
        <dbReference type="ARBA" id="ARBA00023157"/>
    </source>
</evidence>
<reference evidence="16" key="2">
    <citation type="submission" date="2025-09" db="UniProtKB">
        <authorList>
            <consortium name="Ensembl"/>
        </authorList>
    </citation>
    <scope>IDENTIFICATION</scope>
</reference>
<feature type="transmembrane region" description="Helical" evidence="14">
    <location>
        <begin position="92"/>
        <end position="121"/>
    </location>
</feature>
<reference evidence="16" key="1">
    <citation type="submission" date="2025-08" db="UniProtKB">
        <authorList>
            <consortium name="Ensembl"/>
        </authorList>
    </citation>
    <scope>IDENTIFICATION</scope>
</reference>
<evidence type="ECO:0000256" key="7">
    <source>
        <dbReference type="ARBA" id="ARBA00023040"/>
    </source>
</evidence>
<keyword evidence="5 14" id="KW-0552">Olfaction</keyword>
<dbReference type="SUPFAM" id="SSF81321">
    <property type="entry name" value="Family A G protein-coupled receptor-like"/>
    <property type="match status" value="1"/>
</dbReference>
<keyword evidence="12 13" id="KW-0807">Transducer</keyword>
<dbReference type="GO" id="GO:0005549">
    <property type="term" value="F:odorant binding"/>
    <property type="evidence" value="ECO:0007669"/>
    <property type="project" value="TreeGrafter"/>
</dbReference>
<feature type="transmembrane region" description="Helical" evidence="14">
    <location>
        <begin position="59"/>
        <end position="80"/>
    </location>
</feature>
<feature type="transmembrane region" description="Helical" evidence="14">
    <location>
        <begin position="184"/>
        <end position="203"/>
    </location>
</feature>
<dbReference type="Proteomes" id="UP000265020">
    <property type="component" value="Unassembled WGS sequence"/>
</dbReference>
<keyword evidence="17" id="KW-1185">Reference proteome</keyword>
<feature type="domain" description="G-protein coupled receptors family 1 profile" evidence="15">
    <location>
        <begin position="42"/>
        <end position="290"/>
    </location>
</feature>
<evidence type="ECO:0000256" key="5">
    <source>
        <dbReference type="ARBA" id="ARBA00022725"/>
    </source>
</evidence>